<sequence length="56" mass="6189">MSIGHFFAKLRHFSLYAPGLFCSVLAFLHASKWMPTEELCGLSIPSNLAHIAGPWS</sequence>
<dbReference type="RefSeq" id="XP_003666852.1">
    <property type="nucleotide sequence ID" value="XM_003666804.1"/>
</dbReference>
<dbReference type="GeneID" id="11507137"/>
<dbReference type="KEGG" id="mtm:MYCTH_2311931"/>
<keyword evidence="1" id="KW-0472">Membrane</keyword>
<evidence type="ECO:0000313" key="3">
    <source>
        <dbReference type="Proteomes" id="UP000007322"/>
    </source>
</evidence>
<dbReference type="HOGENOM" id="CLU_3015855_0_0_1"/>
<name>G2QPU4_THET4</name>
<protein>
    <submittedName>
        <fullName evidence="2">Uncharacterized protein</fullName>
    </submittedName>
</protein>
<evidence type="ECO:0000313" key="2">
    <source>
        <dbReference type="EMBL" id="AEO61607.1"/>
    </source>
</evidence>
<accession>G2QPU4</accession>
<gene>
    <name evidence="2" type="ORF">MYCTH_2311931</name>
</gene>
<feature type="transmembrane region" description="Helical" evidence="1">
    <location>
        <begin position="12"/>
        <end position="30"/>
    </location>
</feature>
<proteinExistence type="predicted"/>
<organism evidence="2 3">
    <name type="scientific">Thermothelomyces thermophilus (strain ATCC 42464 / BCRC 31852 / DSM 1799)</name>
    <name type="common">Sporotrichum thermophile</name>
    <dbReference type="NCBI Taxonomy" id="573729"/>
    <lineage>
        <taxon>Eukaryota</taxon>
        <taxon>Fungi</taxon>
        <taxon>Dikarya</taxon>
        <taxon>Ascomycota</taxon>
        <taxon>Pezizomycotina</taxon>
        <taxon>Sordariomycetes</taxon>
        <taxon>Sordariomycetidae</taxon>
        <taxon>Sordariales</taxon>
        <taxon>Chaetomiaceae</taxon>
        <taxon>Thermothelomyces</taxon>
    </lineage>
</organism>
<dbReference type="AlphaFoldDB" id="G2QPU4"/>
<evidence type="ECO:0000256" key="1">
    <source>
        <dbReference type="SAM" id="Phobius"/>
    </source>
</evidence>
<keyword evidence="3" id="KW-1185">Reference proteome</keyword>
<keyword evidence="1" id="KW-1133">Transmembrane helix</keyword>
<dbReference type="Proteomes" id="UP000007322">
    <property type="component" value="Chromosome 7"/>
</dbReference>
<reference evidence="2 3" key="1">
    <citation type="journal article" date="2011" name="Nat. Biotechnol.">
        <title>Comparative genomic analysis of the thermophilic biomass-degrading fungi Myceliophthora thermophila and Thielavia terrestris.</title>
        <authorList>
            <person name="Berka R.M."/>
            <person name="Grigoriev I.V."/>
            <person name="Otillar R."/>
            <person name="Salamov A."/>
            <person name="Grimwood J."/>
            <person name="Reid I."/>
            <person name="Ishmael N."/>
            <person name="John T."/>
            <person name="Darmond C."/>
            <person name="Moisan M.-C."/>
            <person name="Henrissat B."/>
            <person name="Coutinho P.M."/>
            <person name="Lombard V."/>
            <person name="Natvig D.O."/>
            <person name="Lindquist E."/>
            <person name="Schmutz J."/>
            <person name="Lucas S."/>
            <person name="Harris P."/>
            <person name="Powlowski J."/>
            <person name="Bellemare A."/>
            <person name="Taylor D."/>
            <person name="Butler G."/>
            <person name="de Vries R.P."/>
            <person name="Allijn I.E."/>
            <person name="van den Brink J."/>
            <person name="Ushinsky S."/>
            <person name="Storms R."/>
            <person name="Powell A.J."/>
            <person name="Paulsen I.T."/>
            <person name="Elbourne L.D.H."/>
            <person name="Baker S.E."/>
            <person name="Magnuson J."/>
            <person name="LaBoissiere S."/>
            <person name="Clutterbuck A.J."/>
            <person name="Martinez D."/>
            <person name="Wogulis M."/>
            <person name="de Leon A.L."/>
            <person name="Rey M.W."/>
            <person name="Tsang A."/>
        </authorList>
    </citation>
    <scope>NUCLEOTIDE SEQUENCE [LARGE SCALE GENOMIC DNA]</scope>
    <source>
        <strain evidence="3">ATCC 42464 / BCRC 31852 / DSM 1799</strain>
    </source>
</reference>
<dbReference type="EMBL" id="CP003008">
    <property type="protein sequence ID" value="AEO61607.1"/>
    <property type="molecule type" value="Genomic_DNA"/>
</dbReference>
<dbReference type="VEuPathDB" id="FungiDB:MYCTH_2311931"/>
<dbReference type="InParanoid" id="G2QPU4"/>
<keyword evidence="1" id="KW-0812">Transmembrane</keyword>